<dbReference type="EC" id="5.4.2.2" evidence="4"/>
<dbReference type="InterPro" id="IPR005844">
    <property type="entry name" value="A-D-PHexomutase_a/b/a-I"/>
</dbReference>
<keyword evidence="10" id="KW-0119">Carbohydrate metabolism</keyword>
<name>C0N9P5_9GAMM</name>
<evidence type="ECO:0000313" key="15">
    <source>
        <dbReference type="EMBL" id="EEF78747.1"/>
    </source>
</evidence>
<evidence type="ECO:0000256" key="11">
    <source>
        <dbReference type="RuleBase" id="RU004326"/>
    </source>
</evidence>
<accession>C0N9P5</accession>
<keyword evidence="8 11" id="KW-0460">Magnesium</keyword>
<dbReference type="Gene3D" id="3.40.120.10">
    <property type="entry name" value="Alpha-D-Glucose-1,6-Bisphosphate, subunit A, domain 3"/>
    <property type="match status" value="3"/>
</dbReference>
<evidence type="ECO:0000256" key="7">
    <source>
        <dbReference type="ARBA" id="ARBA00022723"/>
    </source>
</evidence>
<dbReference type="Pfam" id="PF24947">
    <property type="entry name" value="PGM1_C_vert_fung"/>
    <property type="match status" value="1"/>
</dbReference>
<dbReference type="Proteomes" id="UP000004679">
    <property type="component" value="Unassembled WGS sequence"/>
</dbReference>
<evidence type="ECO:0000256" key="9">
    <source>
        <dbReference type="ARBA" id="ARBA00023235"/>
    </source>
</evidence>
<evidence type="ECO:0000259" key="12">
    <source>
        <dbReference type="Pfam" id="PF02878"/>
    </source>
</evidence>
<protein>
    <recommendedName>
        <fullName evidence="4">phosphoglucomutase (alpha-D-glucose-1,6-bisphosphate-dependent)</fullName>
        <ecNumber evidence="4">5.4.2.2</ecNumber>
    </recommendedName>
</protein>
<dbReference type="GO" id="GO:0005829">
    <property type="term" value="C:cytosol"/>
    <property type="evidence" value="ECO:0007669"/>
    <property type="project" value="TreeGrafter"/>
</dbReference>
<dbReference type="RefSeq" id="WP_008292292.1">
    <property type="nucleotide sequence ID" value="NZ_GG657906.1"/>
</dbReference>
<dbReference type="InterPro" id="IPR045244">
    <property type="entry name" value="PGM"/>
</dbReference>
<comment type="catalytic activity">
    <reaction evidence="1">
        <text>alpha-D-glucose 1-phosphate = alpha-D-glucose 6-phosphate</text>
        <dbReference type="Rhea" id="RHEA:23536"/>
        <dbReference type="ChEBI" id="CHEBI:58225"/>
        <dbReference type="ChEBI" id="CHEBI:58601"/>
        <dbReference type="EC" id="5.4.2.2"/>
    </reaction>
</comment>
<comment type="similarity">
    <text evidence="3 11">Belongs to the phosphohexose mutase family.</text>
</comment>
<dbReference type="FunFam" id="3.30.310.50:FF:000002">
    <property type="entry name" value="Phosphoglucomutase 5"/>
    <property type="match status" value="1"/>
</dbReference>
<evidence type="ECO:0000256" key="3">
    <source>
        <dbReference type="ARBA" id="ARBA00010231"/>
    </source>
</evidence>
<keyword evidence="16" id="KW-1185">Reference proteome</keyword>
<dbReference type="FunFam" id="3.40.120.10:FF:000006">
    <property type="entry name" value="Phosphoglucomutase PgmA"/>
    <property type="match status" value="1"/>
</dbReference>
<keyword evidence="7 11" id="KW-0479">Metal-binding</keyword>
<dbReference type="EMBL" id="GG657906">
    <property type="protein sequence ID" value="EEF78747.1"/>
    <property type="molecule type" value="Genomic_DNA"/>
</dbReference>
<dbReference type="OrthoDB" id="9806956at2"/>
<feature type="domain" description="Alpha-D-phosphohexomutase alpha/beta/alpha" evidence="13">
    <location>
        <begin position="184"/>
        <end position="287"/>
    </location>
</feature>
<dbReference type="NCBIfam" id="NF005737">
    <property type="entry name" value="PRK07564.1-1"/>
    <property type="match status" value="1"/>
</dbReference>
<proteinExistence type="inferred from homology"/>
<dbReference type="AlphaFoldDB" id="C0N9P5"/>
<dbReference type="Pfam" id="PF02878">
    <property type="entry name" value="PGM_PMM_I"/>
    <property type="match status" value="1"/>
</dbReference>
<dbReference type="GO" id="GO:0004614">
    <property type="term" value="F:phosphoglucomutase activity"/>
    <property type="evidence" value="ECO:0007669"/>
    <property type="project" value="UniProtKB-EC"/>
</dbReference>
<dbReference type="InterPro" id="IPR016066">
    <property type="entry name" value="A-D-PHexomutase_CS"/>
</dbReference>
<dbReference type="CDD" id="cd03085">
    <property type="entry name" value="PGM1"/>
    <property type="match status" value="1"/>
</dbReference>
<dbReference type="SUPFAM" id="SSF55957">
    <property type="entry name" value="Phosphoglucomutase, C-terminal domain"/>
    <property type="match status" value="1"/>
</dbReference>
<evidence type="ECO:0000256" key="2">
    <source>
        <dbReference type="ARBA" id="ARBA00001946"/>
    </source>
</evidence>
<dbReference type="GO" id="GO:0000287">
    <property type="term" value="F:magnesium ion binding"/>
    <property type="evidence" value="ECO:0007669"/>
    <property type="project" value="InterPro"/>
</dbReference>
<dbReference type="FunFam" id="3.40.120.10:FF:000005">
    <property type="entry name" value="Phosphoglucomutase 5"/>
    <property type="match status" value="1"/>
</dbReference>
<evidence type="ECO:0000256" key="4">
    <source>
        <dbReference type="ARBA" id="ARBA00012728"/>
    </source>
</evidence>
<organism evidence="15 16">
    <name type="scientific">Methylophaga thiooxydans DMS010</name>
    <dbReference type="NCBI Taxonomy" id="637616"/>
    <lineage>
        <taxon>Bacteria</taxon>
        <taxon>Pseudomonadati</taxon>
        <taxon>Pseudomonadota</taxon>
        <taxon>Gammaproteobacteria</taxon>
        <taxon>Thiotrichales</taxon>
        <taxon>Piscirickettsiaceae</taxon>
        <taxon>Methylophaga</taxon>
    </lineage>
</organism>
<evidence type="ECO:0000256" key="6">
    <source>
        <dbReference type="ARBA" id="ARBA00022553"/>
    </source>
</evidence>
<evidence type="ECO:0000256" key="1">
    <source>
        <dbReference type="ARBA" id="ARBA00000443"/>
    </source>
</evidence>
<dbReference type="GO" id="GO:0006006">
    <property type="term" value="P:glucose metabolic process"/>
    <property type="evidence" value="ECO:0007669"/>
    <property type="project" value="UniProtKB-KW"/>
</dbReference>
<evidence type="ECO:0000313" key="16">
    <source>
        <dbReference type="Proteomes" id="UP000004679"/>
    </source>
</evidence>
<keyword evidence="9" id="KW-0413">Isomerase</keyword>
<dbReference type="InterPro" id="IPR016055">
    <property type="entry name" value="A-D-PHexomutase_a/b/a-I/II/III"/>
</dbReference>
<keyword evidence="6" id="KW-0597">Phosphoprotein</keyword>
<dbReference type="InterPro" id="IPR005845">
    <property type="entry name" value="A-D-PHexomutase_a/b/a-II"/>
</dbReference>
<evidence type="ECO:0000256" key="8">
    <source>
        <dbReference type="ARBA" id="ARBA00022842"/>
    </source>
</evidence>
<dbReference type="Pfam" id="PF02880">
    <property type="entry name" value="PGM_PMM_III"/>
    <property type="match status" value="1"/>
</dbReference>
<dbReference type="PANTHER" id="PTHR22573:SF2">
    <property type="entry name" value="PHOSPHOGLUCOMUTASE"/>
    <property type="match status" value="1"/>
</dbReference>
<gene>
    <name evidence="15" type="ORF">MDMS009_2920</name>
</gene>
<dbReference type="Pfam" id="PF02879">
    <property type="entry name" value="PGM_PMM_II"/>
    <property type="match status" value="1"/>
</dbReference>
<dbReference type="PANTHER" id="PTHR22573">
    <property type="entry name" value="PHOSPHOHEXOMUTASE FAMILY MEMBER"/>
    <property type="match status" value="1"/>
</dbReference>
<dbReference type="HOGENOM" id="CLU_009330_0_1_6"/>
<dbReference type="InterPro" id="IPR005841">
    <property type="entry name" value="Alpha-D-phosphohexomutase_SF"/>
</dbReference>
<dbReference type="PRINTS" id="PR00509">
    <property type="entry name" value="PGMPMM"/>
</dbReference>
<dbReference type="FunFam" id="3.40.120.10:FF:000004">
    <property type="entry name" value="Phosphoglucomutase 5"/>
    <property type="match status" value="1"/>
</dbReference>
<comment type="cofactor">
    <cofactor evidence="2">
        <name>Mg(2+)</name>
        <dbReference type="ChEBI" id="CHEBI:18420"/>
    </cofactor>
</comment>
<dbReference type="SUPFAM" id="SSF53738">
    <property type="entry name" value="Phosphoglucomutase, first 3 domains"/>
    <property type="match status" value="3"/>
</dbReference>
<dbReference type="Gene3D" id="3.30.310.50">
    <property type="entry name" value="Alpha-D-phosphohexomutase, C-terminal domain"/>
    <property type="match status" value="1"/>
</dbReference>
<keyword evidence="5" id="KW-0313">Glucose metabolism</keyword>
<reference evidence="15 16" key="1">
    <citation type="journal article" date="2011" name="J. Bacteriol.">
        <title>Draft genome sequence of the chemolithoheterotrophic, halophilic methylotroph Methylophaga thiooxydans DMS010.</title>
        <authorList>
            <person name="Boden R."/>
            <person name="Ferriera S."/>
            <person name="Johnson J."/>
            <person name="Kelly D.P."/>
            <person name="Murrell J.C."/>
            <person name="Schafer H."/>
        </authorList>
    </citation>
    <scope>NUCLEOTIDE SEQUENCE [LARGE SCALE GENOMIC DNA]</scope>
    <source>
        <strain evidence="15 16">DMS010</strain>
    </source>
</reference>
<feature type="domain" description="Alpha-D-phosphohexomutase alpha/beta/alpha" evidence="14">
    <location>
        <begin position="296"/>
        <end position="408"/>
    </location>
</feature>
<evidence type="ECO:0000256" key="5">
    <source>
        <dbReference type="ARBA" id="ARBA00022526"/>
    </source>
</evidence>
<dbReference type="InterPro" id="IPR036900">
    <property type="entry name" value="A-D-PHexomutase_C_sf"/>
</dbReference>
<dbReference type="PROSITE" id="PS00710">
    <property type="entry name" value="PGM_PMM"/>
    <property type="match status" value="1"/>
</dbReference>
<sequence length="544" mass="58935">MAHTTVTTTAFTDQKPGTSGLRKKVTVFQQANYLENFVQATFNAIGDCVGKSLVIGGDGRFYNQTAIQIILKMAAANGFSQVWVGQNGILSTPAASCVIRKYQAFGGIILSASHNPAGQDGDFGIKFNTSNGGPAPESITEAIFENSLTIKDYKISNDADIALDEIGSKELSGMTIDIIDSVSDYADLMETIFDFNQIQDLLAKDSFSMRFDAMHAVTGPYAKEILENRLGAEKGTVINGIPLPDFAKGHPDPNLTYAEELVAEMFSDHAPVFGAASDGDGDRNMILGANFFVTPSDSLAILAANADLVPAYKDGLSGIARSMPTSQAADRVAEKLGIEAHETPTGWKFFGNLLDADRATLCGEESFGTGSNHIREKDGLWAVLFWLNILAARSQSVADIVSQHWQTFGRNFYTRHDYEAIPNAEAEQVMQHLEDQLPTLTGKTFNGRTVSYADNFSYHDPIDNSVSSQQGIRIGFDGGDRIVYRLSGTGTEGATLRVYIESYEDDKAKLLDDTQQTLADLIELADSLAKIVDFTGRTTPTVIT</sequence>
<evidence type="ECO:0000259" key="14">
    <source>
        <dbReference type="Pfam" id="PF02880"/>
    </source>
</evidence>
<feature type="domain" description="Alpha-D-phosphohexomutase alpha/beta/alpha" evidence="12">
    <location>
        <begin position="14"/>
        <end position="151"/>
    </location>
</feature>
<evidence type="ECO:0000259" key="13">
    <source>
        <dbReference type="Pfam" id="PF02879"/>
    </source>
</evidence>
<dbReference type="InterPro" id="IPR005846">
    <property type="entry name" value="A-D-PHexomutase_a/b/a-III"/>
</dbReference>
<evidence type="ECO:0000256" key="10">
    <source>
        <dbReference type="ARBA" id="ARBA00023277"/>
    </source>
</evidence>